<dbReference type="GO" id="GO:0044772">
    <property type="term" value="P:mitotic cell cycle phase transition"/>
    <property type="evidence" value="ECO:0007669"/>
    <property type="project" value="UniProtKB-ARBA"/>
</dbReference>
<dbReference type="Pfam" id="PF00134">
    <property type="entry name" value="Cyclin_N"/>
    <property type="match status" value="1"/>
</dbReference>
<dbReference type="RefSeq" id="XP_003644156.1">
    <property type="nucleotide sequence ID" value="XM_003644108.1"/>
</dbReference>
<dbReference type="CDD" id="cd20559">
    <property type="entry name" value="CYCLIN_ScCLN_like"/>
    <property type="match status" value="1"/>
</dbReference>
<dbReference type="InParanoid" id="G8JMD0"/>
<name>G8JMD0_ERECY</name>
<sequence>MNSATLDAEMLLGPPQYVRRTQRYSLYHEKVVSYRSLKDYSFELHMSMSYSVMRNLPDPAMIERQPEKESFVGAHLVDALIEMHRYFKLVPETLYLANSIYDRYMSKRIVFDRYYQLLLMTSLWIAAKYEDKKSRIPTLQELVTICHQIYDREQFLQMEKHILATLEWEIAGPLNLHTCLSCCFDSEPFLVSSGAPSALVSVASYLCESTMYDRNFLHFTPAIKAICAVLLASTICNFPEFPNYISKILSDAINNADSGFYEYENNPLEALNYDNLSETASADVKYDLHNLPFWKITPRTLNDMRVCSLLYLNDIFKQKHFCGYLLALSKKYSPSYVDIYIDDFFSKNYDMLADLMGLTTISCNGSVYSSPKESLEAVEPIIDHLTGIILMKPMQGLSTSIFDNILQQASDSETSLTGNMLGSLPSPASYGYYKYPGGINSSTKTVFRSRERLPSVSSCITPLTPTSISSGSLFSTGPQSFKSP</sequence>
<evidence type="ECO:0000313" key="8">
    <source>
        <dbReference type="Proteomes" id="UP000006790"/>
    </source>
</evidence>
<dbReference type="CDD" id="cd20537">
    <property type="entry name" value="CYCLIN_CCNO-like_rpt2"/>
    <property type="match status" value="1"/>
</dbReference>
<dbReference type="KEGG" id="erc:Ecym_1082"/>
<evidence type="ECO:0000256" key="2">
    <source>
        <dbReference type="ARBA" id="ARBA00022618"/>
    </source>
</evidence>
<dbReference type="SUPFAM" id="SSF47954">
    <property type="entry name" value="Cyclin-like"/>
    <property type="match status" value="2"/>
</dbReference>
<dbReference type="InterPro" id="IPR006671">
    <property type="entry name" value="Cyclin_N"/>
</dbReference>
<dbReference type="GO" id="GO:0044843">
    <property type="term" value="P:cell cycle G1/S phase transition"/>
    <property type="evidence" value="ECO:0007669"/>
    <property type="project" value="UniProtKB-ARBA"/>
</dbReference>
<dbReference type="Proteomes" id="UP000006790">
    <property type="component" value="Chromosome 1"/>
</dbReference>
<keyword evidence="4" id="KW-0131">Cell cycle</keyword>
<dbReference type="SMART" id="SM00385">
    <property type="entry name" value="CYCLIN"/>
    <property type="match status" value="1"/>
</dbReference>
<dbReference type="InterPro" id="IPR013763">
    <property type="entry name" value="Cyclin-like_dom"/>
</dbReference>
<evidence type="ECO:0000256" key="5">
    <source>
        <dbReference type="RuleBase" id="RU000383"/>
    </source>
</evidence>
<dbReference type="GO" id="GO:0016538">
    <property type="term" value="F:cyclin-dependent protein serine/threonine kinase regulator activity"/>
    <property type="evidence" value="ECO:0007669"/>
    <property type="project" value="UniProtKB-ARBA"/>
</dbReference>
<accession>G8JMD0</accession>
<reference evidence="8" key="1">
    <citation type="journal article" date="2012" name="G3 (Bethesda)">
        <title>Pichia sorbitophila, an interspecies yeast hybrid reveals early steps of genome resolution following polyploidization.</title>
        <authorList>
            <person name="Leh Louis V."/>
            <person name="Despons L."/>
            <person name="Friedrich A."/>
            <person name="Martin T."/>
            <person name="Durrens P."/>
            <person name="Casaregola S."/>
            <person name="Neuveglise C."/>
            <person name="Fairhead C."/>
            <person name="Marck C."/>
            <person name="Cruz J.A."/>
            <person name="Straub M.L."/>
            <person name="Kugler V."/>
            <person name="Sacerdot C."/>
            <person name="Uzunov Z."/>
            <person name="Thierry A."/>
            <person name="Weiss S."/>
            <person name="Bleykasten C."/>
            <person name="De Montigny J."/>
            <person name="Jacques N."/>
            <person name="Jung P."/>
            <person name="Lemaire M."/>
            <person name="Mallet S."/>
            <person name="Morel G."/>
            <person name="Richard G.F."/>
            <person name="Sarkar A."/>
            <person name="Savel G."/>
            <person name="Schacherer J."/>
            <person name="Seret M.L."/>
            <person name="Talla E."/>
            <person name="Samson G."/>
            <person name="Jubin C."/>
            <person name="Poulain J."/>
            <person name="Vacherie B."/>
            <person name="Barbe V."/>
            <person name="Pelletier E."/>
            <person name="Sherman D.J."/>
            <person name="Westhof E."/>
            <person name="Weissenbach J."/>
            <person name="Baret P.V."/>
            <person name="Wincker P."/>
            <person name="Gaillardin C."/>
            <person name="Dujon B."/>
            <person name="Souciet J.L."/>
        </authorList>
    </citation>
    <scope>NUCLEOTIDE SEQUENCE [LARGE SCALE GENOMIC DNA]</scope>
    <source>
        <strain evidence="8">CBS 270.75 / DBVPG 7215 / KCTC 17166 / NRRL Y-17582</strain>
    </source>
</reference>
<dbReference type="InterPro" id="IPR039361">
    <property type="entry name" value="Cyclin"/>
</dbReference>
<proteinExistence type="inferred from homology"/>
<dbReference type="OrthoDB" id="5590282at2759"/>
<dbReference type="InterPro" id="IPR004367">
    <property type="entry name" value="Cyclin_C-dom"/>
</dbReference>
<dbReference type="eggNOG" id="KOG0653">
    <property type="taxonomic scope" value="Eukaryota"/>
</dbReference>
<dbReference type="FunCoup" id="G8JMD0">
    <property type="interactions" value="245"/>
</dbReference>
<keyword evidence="2" id="KW-0132">Cell division</keyword>
<evidence type="ECO:0000313" key="7">
    <source>
        <dbReference type="EMBL" id="AET37339.1"/>
    </source>
</evidence>
<protein>
    <recommendedName>
        <fullName evidence="6">Cyclin-like domain-containing protein</fullName>
    </recommendedName>
</protein>
<organism evidence="7 8">
    <name type="scientific">Eremothecium cymbalariae (strain CBS 270.75 / DBVPG 7215 / KCTC 17166 / NRRL Y-17582)</name>
    <name type="common">Yeast</name>
    <dbReference type="NCBI Taxonomy" id="931890"/>
    <lineage>
        <taxon>Eukaryota</taxon>
        <taxon>Fungi</taxon>
        <taxon>Dikarya</taxon>
        <taxon>Ascomycota</taxon>
        <taxon>Saccharomycotina</taxon>
        <taxon>Saccharomycetes</taxon>
        <taxon>Saccharomycetales</taxon>
        <taxon>Saccharomycetaceae</taxon>
        <taxon>Eremothecium</taxon>
    </lineage>
</organism>
<gene>
    <name evidence="7" type="ordered locus">Ecym_1082</name>
</gene>
<dbReference type="GO" id="GO:0051301">
    <property type="term" value="P:cell division"/>
    <property type="evidence" value="ECO:0007669"/>
    <property type="project" value="UniProtKB-KW"/>
</dbReference>
<dbReference type="GeneID" id="11472549"/>
<evidence type="ECO:0000256" key="3">
    <source>
        <dbReference type="ARBA" id="ARBA00023127"/>
    </source>
</evidence>
<dbReference type="Pfam" id="PF02984">
    <property type="entry name" value="Cyclin_C"/>
    <property type="match status" value="1"/>
</dbReference>
<dbReference type="AlphaFoldDB" id="G8JMD0"/>
<keyword evidence="3 5" id="KW-0195">Cyclin</keyword>
<dbReference type="EMBL" id="CP002497">
    <property type="protein sequence ID" value="AET37339.1"/>
    <property type="molecule type" value="Genomic_DNA"/>
</dbReference>
<evidence type="ECO:0000259" key="6">
    <source>
        <dbReference type="SMART" id="SM00385"/>
    </source>
</evidence>
<evidence type="ECO:0000256" key="4">
    <source>
        <dbReference type="ARBA" id="ARBA00023306"/>
    </source>
</evidence>
<keyword evidence="8" id="KW-1185">Reference proteome</keyword>
<dbReference type="HOGENOM" id="CLU_563850_0_0_1"/>
<dbReference type="FunFam" id="1.10.472.10:FF:000010">
    <property type="entry name" value="G1/S-specific cyclin Cln1"/>
    <property type="match status" value="1"/>
</dbReference>
<comment type="similarity">
    <text evidence="1 5">Belongs to the cyclin family.</text>
</comment>
<dbReference type="PANTHER" id="PTHR10177">
    <property type="entry name" value="CYCLINS"/>
    <property type="match status" value="1"/>
</dbReference>
<dbReference type="InterPro" id="IPR036915">
    <property type="entry name" value="Cyclin-like_sf"/>
</dbReference>
<dbReference type="GO" id="GO:0051726">
    <property type="term" value="P:regulation of cell cycle"/>
    <property type="evidence" value="ECO:0007669"/>
    <property type="project" value="UniProtKB-ARBA"/>
</dbReference>
<feature type="domain" description="Cyclin-like" evidence="6">
    <location>
        <begin position="78"/>
        <end position="164"/>
    </location>
</feature>
<dbReference type="STRING" id="931890.G8JMD0"/>
<dbReference type="Gene3D" id="1.10.472.10">
    <property type="entry name" value="Cyclin-like"/>
    <property type="match status" value="2"/>
</dbReference>
<evidence type="ECO:0000256" key="1">
    <source>
        <dbReference type="ARBA" id="ARBA00008742"/>
    </source>
</evidence>